<name>A0AA97AEZ0_9CYAN</name>
<dbReference type="AlphaFoldDB" id="A0AA97AEZ0"/>
<evidence type="ECO:0000313" key="1">
    <source>
        <dbReference type="EMBL" id="WNZ22605.1"/>
    </source>
</evidence>
<evidence type="ECO:0008006" key="2">
    <source>
        <dbReference type="Google" id="ProtNLM"/>
    </source>
</evidence>
<proteinExistence type="predicted"/>
<gene>
    <name evidence="1" type="ORF">HJG54_06855</name>
</gene>
<sequence>MEKATIRTGLKVFTTILDKPYQTGQKVAKDFKSNVKIIFDEFLPQWNYTAKPELQIIQSLIRRMQHDKLSISIRLCLGSRHCRLPNRRSRHRSRPQTQRLGYL</sequence>
<dbReference type="RefSeq" id="WP_420717341.1">
    <property type="nucleotide sequence ID" value="NZ_CP053586.1"/>
</dbReference>
<dbReference type="Pfam" id="PF07592">
    <property type="entry name" value="DDE_Tnp_ISAZ013"/>
    <property type="match status" value="1"/>
</dbReference>
<dbReference type="EMBL" id="CP053586">
    <property type="protein sequence ID" value="WNZ22605.1"/>
    <property type="molecule type" value="Genomic_DNA"/>
</dbReference>
<dbReference type="InterPro" id="IPR011518">
    <property type="entry name" value="Transposase_36"/>
</dbReference>
<accession>A0AA97AEZ0</accession>
<protein>
    <recommendedName>
        <fullName evidence="2">Transposase</fullName>
    </recommendedName>
</protein>
<organism evidence="1">
    <name type="scientific">Leptolyngbya sp. NK1-12</name>
    <dbReference type="NCBI Taxonomy" id="2547451"/>
    <lineage>
        <taxon>Bacteria</taxon>
        <taxon>Bacillati</taxon>
        <taxon>Cyanobacteriota</taxon>
        <taxon>Cyanophyceae</taxon>
        <taxon>Leptolyngbyales</taxon>
        <taxon>Leptolyngbyaceae</taxon>
        <taxon>Leptolyngbya group</taxon>
        <taxon>Leptolyngbya</taxon>
    </lineage>
</organism>
<reference evidence="1" key="1">
    <citation type="submission" date="2020-05" db="EMBL/GenBank/DDBJ databases">
        <authorList>
            <person name="Zhu T."/>
            <person name="Keshari N."/>
            <person name="Lu X."/>
        </authorList>
    </citation>
    <scope>NUCLEOTIDE SEQUENCE</scope>
    <source>
        <strain evidence="1">NK1-12</strain>
    </source>
</reference>